<organism evidence="6 7">
    <name type="scientific">Serinicoccus chungangensis</name>
    <dbReference type="NCBI Taxonomy" id="767452"/>
    <lineage>
        <taxon>Bacteria</taxon>
        <taxon>Bacillati</taxon>
        <taxon>Actinomycetota</taxon>
        <taxon>Actinomycetes</taxon>
        <taxon>Micrococcales</taxon>
        <taxon>Ornithinimicrobiaceae</taxon>
        <taxon>Serinicoccus</taxon>
    </lineage>
</organism>
<dbReference type="Proteomes" id="UP000054837">
    <property type="component" value="Unassembled WGS sequence"/>
</dbReference>
<dbReference type="STRING" id="767452.AVL62_13190"/>
<dbReference type="InterPro" id="IPR001647">
    <property type="entry name" value="HTH_TetR"/>
</dbReference>
<dbReference type="GO" id="GO:0003677">
    <property type="term" value="F:DNA binding"/>
    <property type="evidence" value="ECO:0007669"/>
    <property type="project" value="UniProtKB-UniRule"/>
</dbReference>
<name>A0A0W8IC10_9MICO</name>
<dbReference type="PANTHER" id="PTHR47506">
    <property type="entry name" value="TRANSCRIPTIONAL REGULATORY PROTEIN"/>
    <property type="match status" value="1"/>
</dbReference>
<sequence length="180" mass="19596">MSSSRDRALDAAIELLGTRGLKALTHRRIDERADLPPGSTSNYFRTRDALLRGVADAILEKEMSGMRATFAPRSAEELLDALVALLDRTTEDQRTLTSARLVLFMEASHSPALRESLGRGRAAFEAALQSALGELGARDTVASTRAVMACMEGLILHRVARHDDSDVRPVLELVVRSALT</sequence>
<dbReference type="Pfam" id="PF17940">
    <property type="entry name" value="TetR_C_31"/>
    <property type="match status" value="1"/>
</dbReference>
<evidence type="ECO:0000256" key="4">
    <source>
        <dbReference type="PROSITE-ProRule" id="PRU00335"/>
    </source>
</evidence>
<dbReference type="OrthoDB" id="7506349at2"/>
<evidence type="ECO:0000256" key="3">
    <source>
        <dbReference type="ARBA" id="ARBA00023163"/>
    </source>
</evidence>
<dbReference type="InterPro" id="IPR036271">
    <property type="entry name" value="Tet_transcr_reg_TetR-rel_C_sf"/>
</dbReference>
<dbReference type="Gene3D" id="1.10.357.10">
    <property type="entry name" value="Tetracycline Repressor, domain 2"/>
    <property type="match status" value="1"/>
</dbReference>
<protein>
    <submittedName>
        <fullName evidence="6">Transcriptional regulator</fullName>
    </submittedName>
</protein>
<dbReference type="SUPFAM" id="SSF48498">
    <property type="entry name" value="Tetracyclin repressor-like, C-terminal domain"/>
    <property type="match status" value="1"/>
</dbReference>
<proteinExistence type="predicted"/>
<dbReference type="EMBL" id="LQBL01000005">
    <property type="protein sequence ID" value="KUG57486.1"/>
    <property type="molecule type" value="Genomic_DNA"/>
</dbReference>
<dbReference type="AlphaFoldDB" id="A0A0W8IC10"/>
<dbReference type="Pfam" id="PF00440">
    <property type="entry name" value="TetR_N"/>
    <property type="match status" value="1"/>
</dbReference>
<dbReference type="InterPro" id="IPR041583">
    <property type="entry name" value="TetR_C_31"/>
</dbReference>
<feature type="DNA-binding region" description="H-T-H motif" evidence="4">
    <location>
        <begin position="25"/>
        <end position="44"/>
    </location>
</feature>
<evidence type="ECO:0000259" key="5">
    <source>
        <dbReference type="PROSITE" id="PS50977"/>
    </source>
</evidence>
<evidence type="ECO:0000256" key="1">
    <source>
        <dbReference type="ARBA" id="ARBA00023015"/>
    </source>
</evidence>
<evidence type="ECO:0000313" key="6">
    <source>
        <dbReference type="EMBL" id="KUG57486.1"/>
    </source>
</evidence>
<dbReference type="InterPro" id="IPR009057">
    <property type="entry name" value="Homeodomain-like_sf"/>
</dbReference>
<gene>
    <name evidence="6" type="ORF">AVL62_13190</name>
</gene>
<dbReference type="PROSITE" id="PS50977">
    <property type="entry name" value="HTH_TETR_2"/>
    <property type="match status" value="1"/>
</dbReference>
<keyword evidence="2 4" id="KW-0238">DNA-binding</keyword>
<dbReference type="RefSeq" id="WP_058890321.1">
    <property type="nucleotide sequence ID" value="NZ_LQBL01000005.1"/>
</dbReference>
<keyword evidence="7" id="KW-1185">Reference proteome</keyword>
<feature type="domain" description="HTH tetR-type" evidence="5">
    <location>
        <begin position="2"/>
        <end position="62"/>
    </location>
</feature>
<comment type="caution">
    <text evidence="6">The sequence shown here is derived from an EMBL/GenBank/DDBJ whole genome shotgun (WGS) entry which is preliminary data.</text>
</comment>
<dbReference type="PANTHER" id="PTHR47506:SF6">
    <property type="entry name" value="HTH-TYPE TRANSCRIPTIONAL REPRESSOR NEMR"/>
    <property type="match status" value="1"/>
</dbReference>
<keyword evidence="3" id="KW-0804">Transcription</keyword>
<evidence type="ECO:0000313" key="7">
    <source>
        <dbReference type="Proteomes" id="UP000054837"/>
    </source>
</evidence>
<accession>A0A0W8IC10</accession>
<reference evidence="6 7" key="1">
    <citation type="submission" date="2015-12" db="EMBL/GenBank/DDBJ databases">
        <title>Serinicoccus chungangenesis strain CD08_5 genome sequencing and assembly.</title>
        <authorList>
            <person name="Chander A.M."/>
            <person name="Kaur G."/>
            <person name="Nair G.R."/>
            <person name="Dhawan D.K."/>
            <person name="Kochhar R.K."/>
            <person name="Mayilraj S."/>
            <person name="Bhadada S.K."/>
        </authorList>
    </citation>
    <scope>NUCLEOTIDE SEQUENCE [LARGE SCALE GENOMIC DNA]</scope>
    <source>
        <strain evidence="6 7">CD08_5</strain>
    </source>
</reference>
<keyword evidence="1" id="KW-0805">Transcription regulation</keyword>
<dbReference type="SUPFAM" id="SSF46689">
    <property type="entry name" value="Homeodomain-like"/>
    <property type="match status" value="1"/>
</dbReference>
<evidence type="ECO:0000256" key="2">
    <source>
        <dbReference type="ARBA" id="ARBA00023125"/>
    </source>
</evidence>